<dbReference type="InterPro" id="IPR020843">
    <property type="entry name" value="ER"/>
</dbReference>
<dbReference type="PROSITE" id="PS00059">
    <property type="entry name" value="ADH_ZINC"/>
    <property type="match status" value="1"/>
</dbReference>
<reference evidence="6 7" key="1">
    <citation type="submission" date="2018-09" db="EMBL/GenBank/DDBJ databases">
        <title>Genomic Encyclopedia of Archaeal and Bacterial Type Strains, Phase II (KMG-II): from individual species to whole genera.</title>
        <authorList>
            <person name="Goeker M."/>
        </authorList>
    </citation>
    <scope>NUCLEOTIDE SEQUENCE [LARGE SCALE GENOMIC DNA]</scope>
    <source>
        <strain evidence="6 7">DSM 17008</strain>
    </source>
</reference>
<dbReference type="Pfam" id="PF00107">
    <property type="entry name" value="ADH_zinc_N"/>
    <property type="match status" value="1"/>
</dbReference>
<keyword evidence="3" id="KW-0560">Oxidoreductase</keyword>
<evidence type="ECO:0000256" key="1">
    <source>
        <dbReference type="ARBA" id="ARBA00022723"/>
    </source>
</evidence>
<protein>
    <submittedName>
        <fullName evidence="6">L-iditol 2-dehydrogenase</fullName>
    </submittedName>
</protein>
<comment type="similarity">
    <text evidence="4">Belongs to the zinc-containing alcohol dehydrogenase family.</text>
</comment>
<accession>A0A419UX40</accession>
<comment type="caution">
    <text evidence="6">The sequence shown here is derived from an EMBL/GenBank/DDBJ whole genome shotgun (WGS) entry which is preliminary data.</text>
</comment>
<proteinExistence type="inferred from homology"/>
<dbReference type="EMBL" id="RAPK01000011">
    <property type="protein sequence ID" value="RKD69713.1"/>
    <property type="molecule type" value="Genomic_DNA"/>
</dbReference>
<evidence type="ECO:0000313" key="7">
    <source>
        <dbReference type="Proteomes" id="UP000285120"/>
    </source>
</evidence>
<comment type="cofactor">
    <cofactor evidence="4">
        <name>Zn(2+)</name>
        <dbReference type="ChEBI" id="CHEBI:29105"/>
    </cofactor>
</comment>
<dbReference type="PANTHER" id="PTHR43401">
    <property type="entry name" value="L-THREONINE 3-DEHYDROGENASE"/>
    <property type="match status" value="1"/>
</dbReference>
<evidence type="ECO:0000313" key="6">
    <source>
        <dbReference type="EMBL" id="RKD69713.1"/>
    </source>
</evidence>
<evidence type="ECO:0000256" key="3">
    <source>
        <dbReference type="ARBA" id="ARBA00023002"/>
    </source>
</evidence>
<dbReference type="RefSeq" id="WP_120194271.1">
    <property type="nucleotide sequence ID" value="NZ_RAPK01000011.1"/>
</dbReference>
<dbReference type="SMART" id="SM00829">
    <property type="entry name" value="PKS_ER"/>
    <property type="match status" value="1"/>
</dbReference>
<gene>
    <name evidence="6" type="ORF">ATL39_3140</name>
</gene>
<dbReference type="Gene3D" id="3.40.50.720">
    <property type="entry name" value="NAD(P)-binding Rossmann-like Domain"/>
    <property type="match status" value="1"/>
</dbReference>
<dbReference type="GO" id="GO:0008270">
    <property type="term" value="F:zinc ion binding"/>
    <property type="evidence" value="ECO:0007669"/>
    <property type="project" value="InterPro"/>
</dbReference>
<dbReference type="OrthoDB" id="9770238at2"/>
<dbReference type="Proteomes" id="UP000285120">
    <property type="component" value="Unassembled WGS sequence"/>
</dbReference>
<dbReference type="SUPFAM" id="SSF50129">
    <property type="entry name" value="GroES-like"/>
    <property type="match status" value="1"/>
</dbReference>
<name>A0A419UX40_9BACL</name>
<dbReference type="PANTHER" id="PTHR43401:SF2">
    <property type="entry name" value="L-THREONINE 3-DEHYDROGENASE"/>
    <property type="match status" value="1"/>
</dbReference>
<dbReference type="GO" id="GO:0016491">
    <property type="term" value="F:oxidoreductase activity"/>
    <property type="evidence" value="ECO:0007669"/>
    <property type="project" value="UniProtKB-KW"/>
</dbReference>
<dbReference type="CDD" id="cd08236">
    <property type="entry name" value="sugar_DH"/>
    <property type="match status" value="1"/>
</dbReference>
<keyword evidence="7" id="KW-1185">Reference proteome</keyword>
<dbReference type="InterPro" id="IPR013149">
    <property type="entry name" value="ADH-like_C"/>
</dbReference>
<dbReference type="InterPro" id="IPR013154">
    <property type="entry name" value="ADH-like_N"/>
</dbReference>
<dbReference type="AlphaFoldDB" id="A0A419UX40"/>
<dbReference type="InterPro" id="IPR050129">
    <property type="entry name" value="Zn_alcohol_dh"/>
</dbReference>
<keyword evidence="1 4" id="KW-0479">Metal-binding</keyword>
<dbReference type="Pfam" id="PF08240">
    <property type="entry name" value="ADH_N"/>
    <property type="match status" value="1"/>
</dbReference>
<dbReference type="SUPFAM" id="SSF51735">
    <property type="entry name" value="NAD(P)-binding Rossmann-fold domains"/>
    <property type="match status" value="1"/>
</dbReference>
<sequence>MKALNLYGIQDIRCEETSEPVITAPDDVIIKVKAAGICGSDISRFNKLGPYIEGMTFGHEFAGEVVEVGADVERVRKGDKVAGCPAFYCGVCLSCQKGEFSQCEKLTVIGARHPGSYAEKVKLPEENVIKIPEQVDFDTAALLEPAAVVAHGFYKTNVKPGDTVAVMGCGSIGLLAVQWARIFGAKTIFAIDIDEAKLEAAKELGADVLVNSLEGLPHEKILEHTNGVGVNLAVESAGSPITSAQIFALPKKGGEVVFLGIPYADITIERFYFEKIVRNELSVFGSWNGVSSPFPGREWDAAMYYMGTGQIQSGPMINHRYSLDEGPKVFDDLFHRRGGHIKVLFYPET</sequence>
<evidence type="ECO:0000256" key="2">
    <source>
        <dbReference type="ARBA" id="ARBA00022833"/>
    </source>
</evidence>
<organism evidence="6 7">
    <name type="scientific">Sinobaca qinghaiensis</name>
    <dbReference type="NCBI Taxonomy" id="342944"/>
    <lineage>
        <taxon>Bacteria</taxon>
        <taxon>Bacillati</taxon>
        <taxon>Bacillota</taxon>
        <taxon>Bacilli</taxon>
        <taxon>Bacillales</taxon>
        <taxon>Sporolactobacillaceae</taxon>
        <taxon>Sinobaca</taxon>
    </lineage>
</organism>
<evidence type="ECO:0000256" key="4">
    <source>
        <dbReference type="RuleBase" id="RU361277"/>
    </source>
</evidence>
<evidence type="ECO:0000259" key="5">
    <source>
        <dbReference type="SMART" id="SM00829"/>
    </source>
</evidence>
<dbReference type="InterPro" id="IPR011032">
    <property type="entry name" value="GroES-like_sf"/>
</dbReference>
<dbReference type="InterPro" id="IPR036291">
    <property type="entry name" value="NAD(P)-bd_dom_sf"/>
</dbReference>
<keyword evidence="2 4" id="KW-0862">Zinc</keyword>
<dbReference type="Gene3D" id="3.90.180.10">
    <property type="entry name" value="Medium-chain alcohol dehydrogenases, catalytic domain"/>
    <property type="match status" value="1"/>
</dbReference>
<feature type="domain" description="Enoyl reductase (ER)" evidence="5">
    <location>
        <begin position="8"/>
        <end position="345"/>
    </location>
</feature>
<dbReference type="InterPro" id="IPR002328">
    <property type="entry name" value="ADH_Zn_CS"/>
</dbReference>